<dbReference type="Pfam" id="PF07973">
    <property type="entry name" value="tRNA_SAD"/>
    <property type="match status" value="1"/>
</dbReference>
<evidence type="ECO:0000256" key="2">
    <source>
        <dbReference type="ARBA" id="ARBA00004496"/>
    </source>
</evidence>
<dbReference type="GO" id="GO:0003676">
    <property type="term" value="F:nucleic acid binding"/>
    <property type="evidence" value="ECO:0007669"/>
    <property type="project" value="InterPro"/>
</dbReference>
<dbReference type="GO" id="GO:0005524">
    <property type="term" value="F:ATP binding"/>
    <property type="evidence" value="ECO:0007669"/>
    <property type="project" value="InterPro"/>
</dbReference>
<dbReference type="Gene3D" id="2.40.30.130">
    <property type="match status" value="1"/>
</dbReference>
<dbReference type="GO" id="GO:0004813">
    <property type="term" value="F:alanine-tRNA ligase activity"/>
    <property type="evidence" value="ECO:0007669"/>
    <property type="project" value="InterPro"/>
</dbReference>
<reference evidence="6 7" key="2">
    <citation type="submission" date="2017-10" db="EMBL/GenBank/DDBJ databases">
        <authorList>
            <person name="Banno H."/>
            <person name="Chua N.-H."/>
        </authorList>
    </citation>
    <scope>NUCLEOTIDE SEQUENCE [LARGE SCALE GENOMIC DNA]</scope>
    <source>
        <strain evidence="6 7">JK623</strain>
    </source>
</reference>
<feature type="domain" description="Alanyl-transfer RNA synthetases family profile" evidence="5">
    <location>
        <begin position="1"/>
        <end position="253"/>
    </location>
</feature>
<comment type="subcellular location">
    <subcellularLocation>
        <location evidence="2">Cytoplasm</location>
    </subcellularLocation>
</comment>
<dbReference type="GO" id="GO:0002161">
    <property type="term" value="F:aminoacyl-tRNA deacylase activity"/>
    <property type="evidence" value="ECO:0007669"/>
    <property type="project" value="UniProtKB-ARBA"/>
</dbReference>
<accession>A0A2G3E3M8</accession>
<evidence type="ECO:0000256" key="3">
    <source>
        <dbReference type="ARBA" id="ARBA00022723"/>
    </source>
</evidence>
<dbReference type="RefSeq" id="WP_099385956.1">
    <property type="nucleotide sequence ID" value="NZ_JANSWH010000078.1"/>
</dbReference>
<dbReference type="Gene3D" id="3.30.980.10">
    <property type="entry name" value="Threonyl-trna Synthetase, Chain A, domain 2"/>
    <property type="match status" value="1"/>
</dbReference>
<dbReference type="Gene3D" id="3.10.310.40">
    <property type="match status" value="1"/>
</dbReference>
<gene>
    <name evidence="6" type="ORF">CSX02_05660</name>
</gene>
<protein>
    <recommendedName>
        <fullName evidence="5">Alanyl-transfer RNA synthetases family profile domain-containing protein</fullName>
    </recommendedName>
</protein>
<name>A0A2G3E3M8_9FIRM</name>
<dbReference type="PANTHER" id="PTHR43462:SF1">
    <property type="entry name" value="ALANYL-TRNA EDITING PROTEIN AARSD1"/>
    <property type="match status" value="1"/>
</dbReference>
<dbReference type="InterPro" id="IPR018164">
    <property type="entry name" value="Ala-tRNA-synth_IIc_N"/>
</dbReference>
<dbReference type="SUPFAM" id="SSF55186">
    <property type="entry name" value="ThrRS/AlaRS common domain"/>
    <property type="match status" value="1"/>
</dbReference>
<dbReference type="InterPro" id="IPR012947">
    <property type="entry name" value="tRNA_SAD"/>
</dbReference>
<dbReference type="AlphaFoldDB" id="A0A2G3E3M8"/>
<dbReference type="Pfam" id="PF02272">
    <property type="entry name" value="DHHA1"/>
    <property type="match status" value="1"/>
</dbReference>
<evidence type="ECO:0000313" key="7">
    <source>
        <dbReference type="Proteomes" id="UP000224563"/>
    </source>
</evidence>
<dbReference type="EMBL" id="PDYG01000026">
    <property type="protein sequence ID" value="PHU37864.1"/>
    <property type="molecule type" value="Genomic_DNA"/>
</dbReference>
<comment type="cofactor">
    <cofactor evidence="1">
        <name>Zn(2+)</name>
        <dbReference type="ChEBI" id="CHEBI:29105"/>
    </cofactor>
</comment>
<evidence type="ECO:0000256" key="1">
    <source>
        <dbReference type="ARBA" id="ARBA00001947"/>
    </source>
</evidence>
<sequence>MQTIKLYDQDAYLKEFEAQITACEQTENGYRLQLDRTAFFPEEGGQTADRGFIVIEGSKVKIPIADVQIQKDEATGEEQIIHLIAGVPETVKLANGMNIKGEIDWAHRFSNMQQHTGEHIFSGIMNRDYGFENVGFHLSDQIVTMDFDGILTQEQLDRAEDEVNAAIAANVPVTAYYPTPEELRNLSYRSKKEIDGDIRIVTVEGFDICACCAPHVSRTGEIGGFKIMNMQSHRGGMRISFLCGKRALYAFREQMNILNELVELMSTNAHQIADNITKLKNELSATKGQLGDANRKLLLQQIEEVPDGQTNVILFTEGIEGKALRDTVNLMMERHDGVAALFSQSKDGYRFIIGSKTVDCREVAKQMKEKIGAQGGGSPQMVQGSVQAKEAQIRDLLEHFGENQESE</sequence>
<keyword evidence="3" id="KW-0479">Metal-binding</keyword>
<proteinExistence type="predicted"/>
<dbReference type="GO" id="GO:0046872">
    <property type="term" value="F:metal ion binding"/>
    <property type="evidence" value="ECO:0007669"/>
    <property type="project" value="UniProtKB-KW"/>
</dbReference>
<keyword evidence="7" id="KW-1185">Reference proteome</keyword>
<dbReference type="InterPro" id="IPR018165">
    <property type="entry name" value="Ala-tRNA-synth_IIc_core"/>
</dbReference>
<evidence type="ECO:0000256" key="4">
    <source>
        <dbReference type="ARBA" id="ARBA00022833"/>
    </source>
</evidence>
<dbReference type="SMART" id="SM00863">
    <property type="entry name" value="tRNA_SAD"/>
    <property type="match status" value="1"/>
</dbReference>
<keyword evidence="4" id="KW-0862">Zinc</keyword>
<dbReference type="GO" id="GO:0005737">
    <property type="term" value="C:cytoplasm"/>
    <property type="evidence" value="ECO:0007669"/>
    <property type="project" value="UniProtKB-SubCell"/>
</dbReference>
<evidence type="ECO:0000259" key="5">
    <source>
        <dbReference type="PROSITE" id="PS50860"/>
    </source>
</evidence>
<dbReference type="SUPFAM" id="SSF50447">
    <property type="entry name" value="Translation proteins"/>
    <property type="match status" value="1"/>
</dbReference>
<reference evidence="6 7" key="1">
    <citation type="submission" date="2017-10" db="EMBL/GenBank/DDBJ databases">
        <title>Resolving the taxonomy of Roseburia spp., Eubacterium rectale and Agathobacter spp. through phylogenomic analysis.</title>
        <authorList>
            <person name="Sheridan P.O."/>
            <person name="Walker A.W."/>
            <person name="Duncan S.H."/>
            <person name="Scott K.P."/>
            <person name="Toole P.W.O."/>
            <person name="Luis P."/>
            <person name="Flint H.J."/>
        </authorList>
    </citation>
    <scope>NUCLEOTIDE SEQUENCE [LARGE SCALE GENOMIC DNA]</scope>
    <source>
        <strain evidence="6 7">JK623</strain>
    </source>
</reference>
<dbReference type="InterPro" id="IPR018163">
    <property type="entry name" value="Thr/Ala-tRNA-synth_IIc_edit"/>
</dbReference>
<dbReference type="Pfam" id="PF01411">
    <property type="entry name" value="tRNA-synt_2c"/>
    <property type="match status" value="1"/>
</dbReference>
<dbReference type="InterPro" id="IPR051335">
    <property type="entry name" value="Alanyl-tRNA_Editing_Enzymes"/>
</dbReference>
<dbReference type="GO" id="GO:0006419">
    <property type="term" value="P:alanyl-tRNA aminoacylation"/>
    <property type="evidence" value="ECO:0007669"/>
    <property type="project" value="InterPro"/>
</dbReference>
<dbReference type="PANTHER" id="PTHR43462">
    <property type="entry name" value="ALANYL-TRNA EDITING PROTEIN"/>
    <property type="match status" value="1"/>
</dbReference>
<evidence type="ECO:0000313" key="6">
    <source>
        <dbReference type="EMBL" id="PHU37864.1"/>
    </source>
</evidence>
<comment type="caution">
    <text evidence="6">The sequence shown here is derived from an EMBL/GenBank/DDBJ whole genome shotgun (WGS) entry which is preliminary data.</text>
</comment>
<dbReference type="PROSITE" id="PS50860">
    <property type="entry name" value="AA_TRNA_LIGASE_II_ALA"/>
    <property type="match status" value="1"/>
</dbReference>
<organism evidence="6 7">
    <name type="scientific">Agathobacter ruminis</name>
    <dbReference type="NCBI Taxonomy" id="1712665"/>
    <lineage>
        <taxon>Bacteria</taxon>
        <taxon>Bacillati</taxon>
        <taxon>Bacillota</taxon>
        <taxon>Clostridia</taxon>
        <taxon>Lachnospirales</taxon>
        <taxon>Lachnospiraceae</taxon>
        <taxon>Agathobacter</taxon>
    </lineage>
</organism>
<dbReference type="Proteomes" id="UP000224563">
    <property type="component" value="Unassembled WGS sequence"/>
</dbReference>
<dbReference type="InterPro" id="IPR009000">
    <property type="entry name" value="Transl_B-barrel_sf"/>
</dbReference>
<dbReference type="InterPro" id="IPR003156">
    <property type="entry name" value="DHHA1_dom"/>
</dbReference>